<evidence type="ECO:0000313" key="2">
    <source>
        <dbReference type="Proteomes" id="UP000053748"/>
    </source>
</evidence>
<dbReference type="AlphaFoldDB" id="A0A2J9UWP4"/>
<dbReference type="EMBL" id="LOSJ02000002">
    <property type="protein sequence ID" value="PNM55935.1"/>
    <property type="molecule type" value="Genomic_DNA"/>
</dbReference>
<comment type="caution">
    <text evidence="1">The sequence shown here is derived from an EMBL/GenBank/DDBJ whole genome shotgun (WGS) entry which is preliminary data.</text>
</comment>
<gene>
    <name evidence="1" type="ORF">AL544_007550</name>
</gene>
<proteinExistence type="predicted"/>
<dbReference type="Proteomes" id="UP000053748">
    <property type="component" value="Unassembled WGS sequence"/>
</dbReference>
<protein>
    <submittedName>
        <fullName evidence="1">Uncharacterized protein</fullName>
    </submittedName>
</protein>
<reference evidence="1" key="1">
    <citation type="submission" date="2017-12" db="EMBL/GenBank/DDBJ databases">
        <title>FDA dAtabase for Regulatory Grade micrObial Sequences (FDA-ARGOS): Supporting development and validation of Infectious Disease Dx tests.</title>
        <authorList>
            <person name="Hoffmann M."/>
            <person name="Allard M."/>
            <person name="Evans P."/>
            <person name="Brown E."/>
            <person name="Tallon L.J."/>
            <person name="Sadzewicz L."/>
            <person name="Sengamalay N."/>
            <person name="Ott S."/>
            <person name="Godinez A."/>
            <person name="Nagaraj S."/>
            <person name="Vavikolanu K."/>
            <person name="Aluvathingal J."/>
            <person name="Nadendla S."/>
            <person name="Hobson J."/>
            <person name="Sichtig H."/>
        </authorList>
    </citation>
    <scope>NUCLEOTIDE SEQUENCE [LARGE SCALE GENOMIC DNA]</scope>
    <source>
        <strain evidence="1">FDAARGOS_113</strain>
    </source>
</reference>
<name>A0A2J9UWP4_VIBMI</name>
<evidence type="ECO:0000313" key="1">
    <source>
        <dbReference type="EMBL" id="PNM55935.1"/>
    </source>
</evidence>
<keyword evidence="2" id="KW-1185">Reference proteome</keyword>
<organism evidence="1 2">
    <name type="scientific">Vibrio mimicus</name>
    <dbReference type="NCBI Taxonomy" id="674"/>
    <lineage>
        <taxon>Bacteria</taxon>
        <taxon>Pseudomonadati</taxon>
        <taxon>Pseudomonadota</taxon>
        <taxon>Gammaproteobacteria</taxon>
        <taxon>Vibrionales</taxon>
        <taxon>Vibrionaceae</taxon>
        <taxon>Vibrio</taxon>
    </lineage>
</organism>
<accession>A0A2J9UWP4</accession>
<sequence>MHSTQFNIFFMVLNQKNLFLPITRLQMRTNLNYIIDNSSHSCIRYFYELDKMAFTRKTSRHRVAV</sequence>